<evidence type="ECO:0000256" key="2">
    <source>
        <dbReference type="PROSITE-ProRule" id="PRU00176"/>
    </source>
</evidence>
<feature type="domain" description="RRM" evidence="4">
    <location>
        <begin position="358"/>
        <end position="436"/>
    </location>
</feature>
<dbReference type="OrthoDB" id="439808at2759"/>
<feature type="compositionally biased region" description="Low complexity" evidence="3">
    <location>
        <begin position="114"/>
        <end position="132"/>
    </location>
</feature>
<dbReference type="InterPro" id="IPR052462">
    <property type="entry name" value="SLIRP/GR-RBP-like"/>
</dbReference>
<dbReference type="PANTHER" id="PTHR48027">
    <property type="entry name" value="HETEROGENEOUS NUCLEAR RIBONUCLEOPROTEIN 87F-RELATED"/>
    <property type="match status" value="1"/>
</dbReference>
<dbReference type="InterPro" id="IPR035979">
    <property type="entry name" value="RBD_domain_sf"/>
</dbReference>
<dbReference type="Gene3D" id="3.30.70.330">
    <property type="match status" value="2"/>
</dbReference>
<keyword evidence="6" id="KW-1185">Reference proteome</keyword>
<dbReference type="InterPro" id="IPR012677">
    <property type="entry name" value="Nucleotide-bd_a/b_plait_sf"/>
</dbReference>
<organism evidence="5 6">
    <name type="scientific">Heterodermia speciosa</name>
    <dbReference type="NCBI Taxonomy" id="116794"/>
    <lineage>
        <taxon>Eukaryota</taxon>
        <taxon>Fungi</taxon>
        <taxon>Dikarya</taxon>
        <taxon>Ascomycota</taxon>
        <taxon>Pezizomycotina</taxon>
        <taxon>Lecanoromycetes</taxon>
        <taxon>OSLEUM clade</taxon>
        <taxon>Lecanoromycetidae</taxon>
        <taxon>Caliciales</taxon>
        <taxon>Physciaceae</taxon>
        <taxon>Heterodermia</taxon>
    </lineage>
</organism>
<dbReference type="EMBL" id="CAJPDS010000006">
    <property type="protein sequence ID" value="CAF9908624.1"/>
    <property type="molecule type" value="Genomic_DNA"/>
</dbReference>
<evidence type="ECO:0000259" key="4">
    <source>
        <dbReference type="PROSITE" id="PS50102"/>
    </source>
</evidence>
<feature type="region of interest" description="Disordered" evidence="3">
    <location>
        <begin position="430"/>
        <end position="512"/>
    </location>
</feature>
<feature type="domain" description="RRM" evidence="4">
    <location>
        <begin position="255"/>
        <end position="333"/>
    </location>
</feature>
<evidence type="ECO:0000313" key="6">
    <source>
        <dbReference type="Proteomes" id="UP000664521"/>
    </source>
</evidence>
<evidence type="ECO:0000256" key="1">
    <source>
        <dbReference type="ARBA" id="ARBA00022884"/>
    </source>
</evidence>
<sequence>MGKTKSAGKDAIKAAKPFEVKAISSVKAGAVTKPSQTSKSKSKEIAKQVAVKADKKSKKSKKEPTPVSDSETSESEELGSASSAGSEGSDDDSEAESPILSKKVNRGTTNGSTEALAVVDSDSDSSDSSASSVDEDEDKSTADILSAAKGPEKDAIKKSTLTDESSEGSSAESDDEDEAVPGATGSNAKLEKEASKVALPHSDSEGSNTSSGTSDEDSEEEAAAPKKRKAEAEATPVAKKSKIEASGDDDDKAQGNLFVGNLSWNIDEEALAAEFEKFGAINSVRIITDKDSGRSRGFGYVEFVDSKAGVKAQQELHGTMLDNRPLNIDFANVKKDPKERSNQRQDKFGDRQSTAPSDTLFVANVAFEATEDIIGEAFGAHGTVLSVRLPTDMESGQPKGYGYVQFGSIEDATTALEQMSGAAIEGRPIRLDFAGPRPDRNGGDRGGRGGGRGGFDRGGRGGGRGGRGGFDRGGRGGGRGRGGFDRGGRGGGRGGSTNRGGFGDFKGKKMTF</sequence>
<gene>
    <name evidence="5" type="ORF">HETSPECPRED_008137</name>
</gene>
<accession>A0A8H3ENS2</accession>
<dbReference type="PROSITE" id="PS50102">
    <property type="entry name" value="RRM"/>
    <property type="match status" value="2"/>
</dbReference>
<feature type="compositionally biased region" description="Basic and acidic residues" evidence="3">
    <location>
        <begin position="437"/>
        <end position="447"/>
    </location>
</feature>
<comment type="caution">
    <text evidence="5">The sequence shown here is derived from an EMBL/GenBank/DDBJ whole genome shotgun (WGS) entry which is preliminary data.</text>
</comment>
<dbReference type="SUPFAM" id="SSF54928">
    <property type="entry name" value="RNA-binding domain, RBD"/>
    <property type="match status" value="2"/>
</dbReference>
<keyword evidence="1 2" id="KW-0694">RNA-binding</keyword>
<dbReference type="InterPro" id="IPR000504">
    <property type="entry name" value="RRM_dom"/>
</dbReference>
<feature type="compositionally biased region" description="Low complexity" evidence="3">
    <location>
        <begin position="78"/>
        <end position="87"/>
    </location>
</feature>
<dbReference type="Proteomes" id="UP000664521">
    <property type="component" value="Unassembled WGS sequence"/>
</dbReference>
<feature type="region of interest" description="Disordered" evidence="3">
    <location>
        <begin position="24"/>
        <end position="254"/>
    </location>
</feature>
<proteinExistence type="predicted"/>
<evidence type="ECO:0000256" key="3">
    <source>
        <dbReference type="SAM" id="MobiDB-lite"/>
    </source>
</evidence>
<dbReference type="Pfam" id="PF00076">
    <property type="entry name" value="RRM_1"/>
    <property type="match status" value="2"/>
</dbReference>
<feature type="compositionally biased region" description="Basic and acidic residues" evidence="3">
    <location>
        <begin position="150"/>
        <end position="161"/>
    </location>
</feature>
<evidence type="ECO:0000313" key="5">
    <source>
        <dbReference type="EMBL" id="CAF9908624.1"/>
    </source>
</evidence>
<protein>
    <recommendedName>
        <fullName evidence="4">RRM domain-containing protein</fullName>
    </recommendedName>
</protein>
<dbReference type="SMART" id="SM00360">
    <property type="entry name" value="RRM"/>
    <property type="match status" value="2"/>
</dbReference>
<feature type="compositionally biased region" description="Basic and acidic residues" evidence="3">
    <location>
        <begin position="334"/>
        <end position="350"/>
    </location>
</feature>
<dbReference type="GO" id="GO:0003723">
    <property type="term" value="F:RNA binding"/>
    <property type="evidence" value="ECO:0007669"/>
    <property type="project" value="UniProtKB-UniRule"/>
</dbReference>
<feature type="region of interest" description="Disordered" evidence="3">
    <location>
        <begin position="334"/>
        <end position="355"/>
    </location>
</feature>
<dbReference type="AlphaFoldDB" id="A0A8H3ENS2"/>
<name>A0A8H3ENS2_9LECA</name>
<reference evidence="5" key="1">
    <citation type="submission" date="2021-03" db="EMBL/GenBank/DDBJ databases">
        <authorList>
            <person name="Tagirdzhanova G."/>
        </authorList>
    </citation>
    <scope>NUCLEOTIDE SEQUENCE</scope>
</reference>
<feature type="compositionally biased region" description="Gly residues" evidence="3">
    <location>
        <begin position="489"/>
        <end position="504"/>
    </location>
</feature>